<organism evidence="2 3">
    <name type="scientific">Oxyplasma meridianum</name>
    <dbReference type="NCBI Taxonomy" id="3073602"/>
    <lineage>
        <taxon>Archaea</taxon>
        <taxon>Methanobacteriati</taxon>
        <taxon>Thermoplasmatota</taxon>
        <taxon>Thermoplasmata</taxon>
        <taxon>Thermoplasmatales</taxon>
        <taxon>Thermoplasmataceae</taxon>
        <taxon>Oxyplasma</taxon>
    </lineage>
</organism>
<evidence type="ECO:0000256" key="1">
    <source>
        <dbReference type="SAM" id="Phobius"/>
    </source>
</evidence>
<name>A0AAX4NEB7_9ARCH</name>
<reference evidence="2 3" key="1">
    <citation type="submission" date="2023-09" db="EMBL/GenBank/DDBJ databases">
        <authorList>
            <person name="Golyshina O.V."/>
            <person name="Lunev E.A."/>
            <person name="Bargiela R."/>
            <person name="Gaines M.C."/>
            <person name="Daum B."/>
            <person name="Bale N.J."/>
            <person name="Koenen M."/>
            <person name="Sinninghe Damst J.S."/>
            <person name="Yakimov M."/>
            <person name="Golyshin P.N."/>
        </authorList>
    </citation>
    <scope>NUCLEOTIDE SEQUENCE [LARGE SCALE GENOMIC DNA]</scope>
    <source>
        <strain evidence="2 3">M1</strain>
    </source>
</reference>
<gene>
    <name evidence="2" type="ORF">OXIME_000252</name>
</gene>
<keyword evidence="1" id="KW-0472">Membrane</keyword>
<dbReference type="KEGG" id="omr:OXIME_000252"/>
<dbReference type="Proteomes" id="UP001451606">
    <property type="component" value="Chromosome"/>
</dbReference>
<keyword evidence="3" id="KW-1185">Reference proteome</keyword>
<dbReference type="AlphaFoldDB" id="A0AAX4NEB7"/>
<accession>A0AAX4NEB7</accession>
<dbReference type="GeneID" id="95966976"/>
<keyword evidence="1" id="KW-1133">Transmembrane helix</keyword>
<dbReference type="RefSeq" id="WP_393971676.1">
    <property type="nucleotide sequence ID" value="NZ_CP133772.1"/>
</dbReference>
<keyword evidence="1" id="KW-0812">Transmembrane</keyword>
<feature type="transmembrane region" description="Helical" evidence="1">
    <location>
        <begin position="99"/>
        <end position="117"/>
    </location>
</feature>
<evidence type="ECO:0000313" key="3">
    <source>
        <dbReference type="Proteomes" id="UP001451606"/>
    </source>
</evidence>
<dbReference type="EMBL" id="CP133772">
    <property type="protein sequence ID" value="WYX99712.1"/>
    <property type="molecule type" value="Genomic_DNA"/>
</dbReference>
<proteinExistence type="predicted"/>
<sequence length="119" mass="13217">MSNPYDFWEQVIFEVLDKNRLTVPKSPYGYVPGPEKSGLFVRSIGEPKGQIADWRASVPGSVRGVHAVEYRDRYEVHVDRFDPAKKPISHLLLESPGSAILLGTLGLLAAFLGGSFFKK</sequence>
<protein>
    <submittedName>
        <fullName evidence="2">Uncharacterized protein</fullName>
    </submittedName>
</protein>
<evidence type="ECO:0000313" key="2">
    <source>
        <dbReference type="EMBL" id="WYX99712.1"/>
    </source>
</evidence>